<feature type="domain" description="CobQ/CobB/MinD/ParA nucleotide binding" evidence="11">
    <location>
        <begin position="5"/>
        <end position="218"/>
    </location>
</feature>
<keyword evidence="4 10" id="KW-0547">Nucleotide-binding</keyword>
<dbReference type="GO" id="GO:0000917">
    <property type="term" value="P:division septum assembly"/>
    <property type="evidence" value="ECO:0007669"/>
    <property type="project" value="UniProtKB-KW"/>
</dbReference>
<protein>
    <recommendedName>
        <fullName evidence="2">Septum site-determining protein MinD</fullName>
    </recommendedName>
    <alternativeName>
        <fullName evidence="9">Cell division inhibitor MinD</fullName>
    </alternativeName>
</protein>
<dbReference type="InterPro" id="IPR025501">
    <property type="entry name" value="MinD_FleN"/>
</dbReference>
<dbReference type="FunFam" id="3.40.50.300:FF:000068">
    <property type="entry name" value="Site-determining protein"/>
    <property type="match status" value="1"/>
</dbReference>
<evidence type="ECO:0000256" key="10">
    <source>
        <dbReference type="PIRSR" id="PIRSR003092-1"/>
    </source>
</evidence>
<dbReference type="CDD" id="cd02036">
    <property type="entry name" value="MinD"/>
    <property type="match status" value="1"/>
</dbReference>
<keyword evidence="7" id="KW-0131">Cell cycle</keyword>
<comment type="similarity">
    <text evidence="1">Belongs to the ParA family. MinD subfamily.</text>
</comment>
<evidence type="ECO:0000313" key="12">
    <source>
        <dbReference type="EMBL" id="SYX82234.1"/>
    </source>
</evidence>
<evidence type="ECO:0000256" key="1">
    <source>
        <dbReference type="ARBA" id="ARBA00010257"/>
    </source>
</evidence>
<evidence type="ECO:0000256" key="9">
    <source>
        <dbReference type="ARBA" id="ARBA00032845"/>
    </source>
</evidence>
<name>A0A383R6T0_PAEAL</name>
<feature type="binding site" evidence="10">
    <location>
        <begin position="11"/>
        <end position="18"/>
    </location>
    <ligand>
        <name>ATP</name>
        <dbReference type="ChEBI" id="CHEBI:30616"/>
    </ligand>
</feature>
<dbReference type="EMBL" id="LS992241">
    <property type="protein sequence ID" value="SYX82234.1"/>
    <property type="molecule type" value="Genomic_DNA"/>
</dbReference>
<dbReference type="InterPro" id="IPR002586">
    <property type="entry name" value="CobQ/CobB/MinD/ParA_Nub-bd_dom"/>
</dbReference>
<sequence length="265" mass="28646">MGEAIVVTSGKGGVGKTTTSANIGTALALLGKKVCMIDTDIGLRNLDVVMGLENRIIYDICDVADGRCRLNQALVKDKRFDELYMLPAAQTKDKLAVSPEQIKDIVLELKKDFEYVIIDCPAGIEQGFKNAIAGADHAIVVTTPENAAVRDADRIIGLLENSEVSSPKLIVNRVRANMMKKDGGMLELDDILQVLNIDLLGVVPDDEMVIKAANSGEPTVMNPDAPAAVAYRNIARRILGDTVPLMPLEQKKGVLDRVKKFFGMG</sequence>
<dbReference type="Proteomes" id="UP000304148">
    <property type="component" value="Chromosome"/>
</dbReference>
<dbReference type="GO" id="GO:0009898">
    <property type="term" value="C:cytoplasmic side of plasma membrane"/>
    <property type="evidence" value="ECO:0007669"/>
    <property type="project" value="TreeGrafter"/>
</dbReference>
<comment type="function">
    <text evidence="8">ATPase required for the correct placement of the division site. Cell division inhibitors MinC and MinD act in concert to form an inhibitor capable of blocking formation of the polar Z ring septums. Rapidly oscillates between the poles of the cell to destabilize FtsZ filaments that have formed before they mature into polar Z rings.</text>
</comment>
<dbReference type="GO" id="GO:0016887">
    <property type="term" value="F:ATP hydrolysis activity"/>
    <property type="evidence" value="ECO:0007669"/>
    <property type="project" value="InterPro"/>
</dbReference>
<evidence type="ECO:0000256" key="7">
    <source>
        <dbReference type="ARBA" id="ARBA00023306"/>
    </source>
</evidence>
<evidence type="ECO:0000256" key="4">
    <source>
        <dbReference type="ARBA" id="ARBA00022741"/>
    </source>
</evidence>
<dbReference type="InterPro" id="IPR027417">
    <property type="entry name" value="P-loop_NTPase"/>
</dbReference>
<keyword evidence="3" id="KW-0132">Cell division</keyword>
<gene>
    <name evidence="12" type="primary">minD</name>
    <name evidence="12" type="ORF">PBLR_10654</name>
</gene>
<dbReference type="GO" id="GO:0005524">
    <property type="term" value="F:ATP binding"/>
    <property type="evidence" value="ECO:0007669"/>
    <property type="project" value="UniProtKB-KW"/>
</dbReference>
<organism evidence="12 13">
    <name type="scientific">Paenibacillus alvei</name>
    <name type="common">Bacillus alvei</name>
    <dbReference type="NCBI Taxonomy" id="44250"/>
    <lineage>
        <taxon>Bacteria</taxon>
        <taxon>Bacillati</taxon>
        <taxon>Bacillota</taxon>
        <taxon>Bacilli</taxon>
        <taxon>Bacillales</taxon>
        <taxon>Paenibacillaceae</taxon>
        <taxon>Paenibacillus</taxon>
    </lineage>
</organism>
<evidence type="ECO:0000256" key="2">
    <source>
        <dbReference type="ARBA" id="ARBA00016887"/>
    </source>
</evidence>
<dbReference type="Pfam" id="PF01656">
    <property type="entry name" value="CbiA"/>
    <property type="match status" value="1"/>
</dbReference>
<keyword evidence="5 10" id="KW-0067">ATP-binding</keyword>
<dbReference type="PANTHER" id="PTHR43384:SF6">
    <property type="entry name" value="SEPTUM SITE-DETERMINING PROTEIN MIND HOMOLOG, CHLOROPLASTIC"/>
    <property type="match status" value="1"/>
</dbReference>
<keyword evidence="6" id="KW-0717">Septation</keyword>
<evidence type="ECO:0000313" key="13">
    <source>
        <dbReference type="Proteomes" id="UP000304148"/>
    </source>
</evidence>
<dbReference type="NCBIfam" id="TIGR01968">
    <property type="entry name" value="minD_bact"/>
    <property type="match status" value="1"/>
</dbReference>
<dbReference type="InterPro" id="IPR050625">
    <property type="entry name" value="ParA/MinD_ATPase"/>
</dbReference>
<reference evidence="13" key="1">
    <citation type="submission" date="2018-08" db="EMBL/GenBank/DDBJ databases">
        <authorList>
            <person name="Chevrot R."/>
        </authorList>
    </citation>
    <scope>NUCLEOTIDE SEQUENCE [LARGE SCALE GENOMIC DNA]</scope>
</reference>
<accession>A0A383R6T0</accession>
<evidence type="ECO:0000259" key="11">
    <source>
        <dbReference type="Pfam" id="PF01656"/>
    </source>
</evidence>
<dbReference type="PANTHER" id="PTHR43384">
    <property type="entry name" value="SEPTUM SITE-DETERMINING PROTEIN MIND HOMOLOG, CHLOROPLASTIC-RELATED"/>
    <property type="match status" value="1"/>
</dbReference>
<dbReference type="SUPFAM" id="SSF52540">
    <property type="entry name" value="P-loop containing nucleoside triphosphate hydrolases"/>
    <property type="match status" value="1"/>
</dbReference>
<evidence type="ECO:0000256" key="6">
    <source>
        <dbReference type="ARBA" id="ARBA00023210"/>
    </source>
</evidence>
<evidence type="ECO:0000256" key="5">
    <source>
        <dbReference type="ARBA" id="ARBA00022840"/>
    </source>
</evidence>
<dbReference type="PIRSF" id="PIRSF003092">
    <property type="entry name" value="MinD"/>
    <property type="match status" value="1"/>
</dbReference>
<dbReference type="GO" id="GO:0051782">
    <property type="term" value="P:negative regulation of cell division"/>
    <property type="evidence" value="ECO:0007669"/>
    <property type="project" value="TreeGrafter"/>
</dbReference>
<dbReference type="InterPro" id="IPR010223">
    <property type="entry name" value="MinD"/>
</dbReference>
<evidence type="ECO:0000256" key="3">
    <source>
        <dbReference type="ARBA" id="ARBA00022618"/>
    </source>
</evidence>
<dbReference type="RefSeq" id="WP_021258029.1">
    <property type="nucleotide sequence ID" value="NZ_LS992241.1"/>
</dbReference>
<proteinExistence type="inferred from homology"/>
<dbReference type="AlphaFoldDB" id="A0A383R6T0"/>
<dbReference type="GO" id="GO:0005829">
    <property type="term" value="C:cytosol"/>
    <property type="evidence" value="ECO:0007669"/>
    <property type="project" value="TreeGrafter"/>
</dbReference>
<evidence type="ECO:0000256" key="8">
    <source>
        <dbReference type="ARBA" id="ARBA00025436"/>
    </source>
</evidence>
<dbReference type="Gene3D" id="3.40.50.300">
    <property type="entry name" value="P-loop containing nucleotide triphosphate hydrolases"/>
    <property type="match status" value="1"/>
</dbReference>